<dbReference type="WBParaSite" id="Hba_11902">
    <property type="protein sequence ID" value="Hba_11902"/>
    <property type="gene ID" value="Hba_11902"/>
</dbReference>
<proteinExistence type="predicted"/>
<dbReference type="AlphaFoldDB" id="A0A1I7X2T0"/>
<organism evidence="1 2">
    <name type="scientific">Heterorhabditis bacteriophora</name>
    <name type="common">Entomopathogenic nematode worm</name>
    <dbReference type="NCBI Taxonomy" id="37862"/>
    <lineage>
        <taxon>Eukaryota</taxon>
        <taxon>Metazoa</taxon>
        <taxon>Ecdysozoa</taxon>
        <taxon>Nematoda</taxon>
        <taxon>Chromadorea</taxon>
        <taxon>Rhabditida</taxon>
        <taxon>Rhabditina</taxon>
        <taxon>Rhabditomorpha</taxon>
        <taxon>Strongyloidea</taxon>
        <taxon>Heterorhabditidae</taxon>
        <taxon>Heterorhabditis</taxon>
    </lineage>
</organism>
<reference evidence="2" key="1">
    <citation type="submission" date="2016-11" db="UniProtKB">
        <authorList>
            <consortium name="WormBaseParasite"/>
        </authorList>
    </citation>
    <scope>IDENTIFICATION</scope>
</reference>
<name>A0A1I7X2T0_HETBA</name>
<sequence>MTINIYWYLITIKCCVNPGAATATKQTEQYGIWKNKLRKDFVEN</sequence>
<evidence type="ECO:0000313" key="1">
    <source>
        <dbReference type="Proteomes" id="UP000095283"/>
    </source>
</evidence>
<protein>
    <submittedName>
        <fullName evidence="2">Uncharacterized protein</fullName>
    </submittedName>
</protein>
<keyword evidence="1" id="KW-1185">Reference proteome</keyword>
<dbReference type="Proteomes" id="UP000095283">
    <property type="component" value="Unplaced"/>
</dbReference>
<accession>A0A1I7X2T0</accession>
<evidence type="ECO:0000313" key="2">
    <source>
        <dbReference type="WBParaSite" id="Hba_11902"/>
    </source>
</evidence>